<gene>
    <name evidence="2" type="ORF">AMATHDRAFT_70822</name>
</gene>
<evidence type="ECO:0000313" key="3">
    <source>
        <dbReference type="Proteomes" id="UP000242287"/>
    </source>
</evidence>
<keyword evidence="1" id="KW-1133">Transmembrane helix</keyword>
<feature type="transmembrane region" description="Helical" evidence="1">
    <location>
        <begin position="12"/>
        <end position="35"/>
    </location>
</feature>
<dbReference type="EMBL" id="KZ302259">
    <property type="protein sequence ID" value="PFH45971.1"/>
    <property type="molecule type" value="Genomic_DNA"/>
</dbReference>
<evidence type="ECO:0000256" key="1">
    <source>
        <dbReference type="SAM" id="Phobius"/>
    </source>
</evidence>
<organism evidence="2 3">
    <name type="scientific">Amanita thiersii Skay4041</name>
    <dbReference type="NCBI Taxonomy" id="703135"/>
    <lineage>
        <taxon>Eukaryota</taxon>
        <taxon>Fungi</taxon>
        <taxon>Dikarya</taxon>
        <taxon>Basidiomycota</taxon>
        <taxon>Agaricomycotina</taxon>
        <taxon>Agaricomycetes</taxon>
        <taxon>Agaricomycetidae</taxon>
        <taxon>Agaricales</taxon>
        <taxon>Pluteineae</taxon>
        <taxon>Amanitaceae</taxon>
        <taxon>Amanita</taxon>
    </lineage>
</organism>
<sequence>MSHRPTAPPTHAVSTSILSAVLYGLGGGLIGAVAMTATENIEQNVITARPPSLVPGYTLLRLFSKSAPPRSNMQEVNLLAQFSFGAVVGGARGIMAWYGIKGPFADFLFLGIRVAFDQTLENWTGIGTAPWTWPTSEQILDLVHKAVFAFVTGYAVDQQVV</sequence>
<reference evidence="2 3" key="1">
    <citation type="submission" date="2014-02" db="EMBL/GenBank/DDBJ databases">
        <title>Transposable element dynamics among asymbiotic and ectomycorrhizal Amanita fungi.</title>
        <authorList>
            <consortium name="DOE Joint Genome Institute"/>
            <person name="Hess J."/>
            <person name="Skrede I."/>
            <person name="Wolfe B."/>
            <person name="LaButti K."/>
            <person name="Ohm R.A."/>
            <person name="Grigoriev I.V."/>
            <person name="Pringle A."/>
        </authorList>
    </citation>
    <scope>NUCLEOTIDE SEQUENCE [LARGE SCALE GENOMIC DNA]</scope>
    <source>
        <strain evidence="2 3">SKay4041</strain>
    </source>
</reference>
<keyword evidence="1" id="KW-0472">Membrane</keyword>
<evidence type="ECO:0000313" key="2">
    <source>
        <dbReference type="EMBL" id="PFH45971.1"/>
    </source>
</evidence>
<proteinExistence type="predicted"/>
<dbReference type="AlphaFoldDB" id="A0A2A9NCI7"/>
<keyword evidence="1" id="KW-0812">Transmembrane</keyword>
<keyword evidence="3" id="KW-1185">Reference proteome</keyword>
<name>A0A2A9NCI7_9AGAR</name>
<feature type="transmembrane region" description="Helical" evidence="1">
    <location>
        <begin position="78"/>
        <end position="100"/>
    </location>
</feature>
<accession>A0A2A9NCI7</accession>
<dbReference type="Proteomes" id="UP000242287">
    <property type="component" value="Unassembled WGS sequence"/>
</dbReference>
<protein>
    <submittedName>
        <fullName evidence="2">Uncharacterized protein</fullName>
    </submittedName>
</protein>
<dbReference type="OrthoDB" id="3001698at2759"/>